<feature type="compositionally biased region" description="Low complexity" evidence="1">
    <location>
        <begin position="616"/>
        <end position="627"/>
    </location>
</feature>
<dbReference type="AlphaFoldDB" id="A0AAV5RWH3"/>
<dbReference type="PROSITE" id="PS51824">
    <property type="entry name" value="FLO11"/>
    <property type="match status" value="1"/>
</dbReference>
<feature type="region of interest" description="Disordered" evidence="1">
    <location>
        <begin position="616"/>
        <end position="656"/>
    </location>
</feature>
<reference evidence="4 5" key="1">
    <citation type="journal article" date="2023" name="Elife">
        <title>Identification of key yeast species and microbe-microbe interactions impacting larval growth of Drosophila in the wild.</title>
        <authorList>
            <person name="Mure A."/>
            <person name="Sugiura Y."/>
            <person name="Maeda R."/>
            <person name="Honda K."/>
            <person name="Sakurai N."/>
            <person name="Takahashi Y."/>
            <person name="Watada M."/>
            <person name="Katoh T."/>
            <person name="Gotoh A."/>
            <person name="Gotoh Y."/>
            <person name="Taniguchi I."/>
            <person name="Nakamura K."/>
            <person name="Hayashi T."/>
            <person name="Katayama T."/>
            <person name="Uemura T."/>
            <person name="Hattori Y."/>
        </authorList>
    </citation>
    <scope>NUCLEOTIDE SEQUENCE [LARGE SCALE GENOMIC DNA]</scope>
    <source>
        <strain evidence="4 5">KH-74</strain>
    </source>
</reference>
<feature type="compositionally biased region" description="Polar residues" evidence="1">
    <location>
        <begin position="471"/>
        <end position="481"/>
    </location>
</feature>
<dbReference type="EMBL" id="BTGD01000006">
    <property type="protein sequence ID" value="GMM55712.1"/>
    <property type="molecule type" value="Genomic_DNA"/>
</dbReference>
<accession>A0AAV5RWH3</accession>
<feature type="region of interest" description="Disordered" evidence="1">
    <location>
        <begin position="375"/>
        <end position="412"/>
    </location>
</feature>
<protein>
    <recommendedName>
        <fullName evidence="3">Flo11 domain-containing protein</fullName>
    </recommendedName>
</protein>
<keyword evidence="2" id="KW-0732">Signal</keyword>
<feature type="compositionally biased region" description="Low complexity" evidence="1">
    <location>
        <begin position="287"/>
        <end position="303"/>
    </location>
</feature>
<feature type="compositionally biased region" description="Polar residues" evidence="1">
    <location>
        <begin position="722"/>
        <end position="735"/>
    </location>
</feature>
<gene>
    <name evidence="4" type="ORF">DAKH74_023280</name>
</gene>
<feature type="compositionally biased region" description="Low complexity" evidence="1">
    <location>
        <begin position="380"/>
        <end position="395"/>
    </location>
</feature>
<feature type="chain" id="PRO_5043652454" description="Flo11 domain-containing protein" evidence="2">
    <location>
        <begin position="20"/>
        <end position="875"/>
    </location>
</feature>
<feature type="region of interest" description="Disordered" evidence="1">
    <location>
        <begin position="471"/>
        <end position="497"/>
    </location>
</feature>
<dbReference type="SMART" id="SM01213">
    <property type="entry name" value="Flo11"/>
    <property type="match status" value="1"/>
</dbReference>
<organism evidence="4 5">
    <name type="scientific">Maudiozyma humilis</name>
    <name type="common">Sour dough yeast</name>
    <name type="synonym">Kazachstania humilis</name>
    <dbReference type="NCBI Taxonomy" id="51915"/>
    <lineage>
        <taxon>Eukaryota</taxon>
        <taxon>Fungi</taxon>
        <taxon>Dikarya</taxon>
        <taxon>Ascomycota</taxon>
        <taxon>Saccharomycotina</taxon>
        <taxon>Saccharomycetes</taxon>
        <taxon>Saccharomycetales</taxon>
        <taxon>Saccharomycetaceae</taxon>
        <taxon>Maudiozyma</taxon>
    </lineage>
</organism>
<feature type="signal peptide" evidence="2">
    <location>
        <begin position="1"/>
        <end position="19"/>
    </location>
</feature>
<comment type="caution">
    <text evidence="4">The sequence shown here is derived from an EMBL/GenBank/DDBJ whole genome shotgun (WGS) entry which is preliminary data.</text>
</comment>
<feature type="region of interest" description="Disordered" evidence="1">
    <location>
        <begin position="709"/>
        <end position="739"/>
    </location>
</feature>
<feature type="compositionally biased region" description="Polar residues" evidence="1">
    <location>
        <begin position="628"/>
        <end position="656"/>
    </location>
</feature>
<sequence length="875" mass="93150">MKLFSLLFLTLLTHSLVAATATGVYNGCPNLDFTWHTNIQNIINYSMDITDISQVQDNLFEITIHVTGSQQIPLKYLYSLKVIGVNGPKGTVQLYGKNENTYLIDNPTDFTTTFEIYATLTDCQYWMSNFQIQFEYMQGDASQYWETWTWGTTTFDLGTGCTNYDNQGHSQTDFPGFYWTVGLPSECVIESDHAQDGATSSYQVSIEASSSDPSTPALATTATLLSIYTTEEYSVTTHFTTNSFELDDQSSGSILTTLPSGWEEVTTSSVAVESSLDAESRTRVTLSSSSTVASSISDHTSSTDPYTAVTAESSLDAESRTRVTLSSSSTIASSISDHAPPTIPYTSIDHTTTLETTTSSYPAISMTSEVSNSENTAIYSSSPPASSPVSLSSHSLDAMTNSATKTPTTPVDTSTMFTFQDPSSTPSHSLENSMTVTEVSNSLDVNSAPSVSSTCYTASFGSFTTVIVTKNQTTQKSSRSSLDARETSELSSSTTTKNSSSISIASLVTGSSQYYLSSVHMSASDPQIYSSGMTVNALTTPSTSTTAMPTHTEAVTASSNGIASSRVSSHSSLDARYTSVSSDTSGATTNSVSVPIKDHNISQPIELLSFSSSTLSRKPSSSLASSSQWTTVSNTSDNMSMTPHTAGDTVNSSPSTVIKDVPTATVTTTVATTKTETITSCSNGRCNTSVVTTTIGTVVTDTVYSCKNTLSTSSSNNKDEVSNTQTTTSHASHNIPSKHVAEYTTTISTTPNSPSEESATTKIMSRSTRIVTVDRNHSSNPTISHTTESGSTTTTLISSITPEAFINIVSSGAPYTTHSSITRISSSISSQSSNMPASQSTISSILQVYKYQDNCDKLIASVTWIISIICVLQVL</sequence>
<dbReference type="Pfam" id="PF10182">
    <property type="entry name" value="Flo11"/>
    <property type="match status" value="1"/>
</dbReference>
<dbReference type="Proteomes" id="UP001377567">
    <property type="component" value="Unassembled WGS sequence"/>
</dbReference>
<evidence type="ECO:0000256" key="2">
    <source>
        <dbReference type="SAM" id="SignalP"/>
    </source>
</evidence>
<evidence type="ECO:0000313" key="4">
    <source>
        <dbReference type="EMBL" id="GMM55712.1"/>
    </source>
</evidence>
<evidence type="ECO:0000259" key="3">
    <source>
        <dbReference type="PROSITE" id="PS51824"/>
    </source>
</evidence>
<feature type="domain" description="Flo11" evidence="3">
    <location>
        <begin position="15"/>
        <end position="189"/>
    </location>
</feature>
<evidence type="ECO:0000313" key="5">
    <source>
        <dbReference type="Proteomes" id="UP001377567"/>
    </source>
</evidence>
<evidence type="ECO:0000256" key="1">
    <source>
        <dbReference type="SAM" id="MobiDB-lite"/>
    </source>
</evidence>
<dbReference type="InterPro" id="IPR018789">
    <property type="entry name" value="Flo11"/>
</dbReference>
<proteinExistence type="predicted"/>
<feature type="region of interest" description="Disordered" evidence="1">
    <location>
        <begin position="287"/>
        <end position="321"/>
    </location>
</feature>
<keyword evidence="5" id="KW-1185">Reference proteome</keyword>
<name>A0AAV5RWH3_MAUHU</name>